<dbReference type="RefSeq" id="WP_104418355.1">
    <property type="nucleotide sequence ID" value="NZ_PTJC01000005.1"/>
</dbReference>
<accession>A0A2S6I8D2</accession>
<dbReference type="PANTHER" id="PTHR38011">
    <property type="entry name" value="DIHYDROFOLATE REDUCTASE FAMILY PROTEIN (AFU_ORTHOLOGUE AFUA_8G06820)"/>
    <property type="match status" value="1"/>
</dbReference>
<dbReference type="OrthoDB" id="195113at2"/>
<feature type="domain" description="Bacterial bifunctional deaminase-reductase C-terminal" evidence="1">
    <location>
        <begin position="2"/>
        <end position="182"/>
    </location>
</feature>
<dbReference type="Proteomes" id="UP000237662">
    <property type="component" value="Unassembled WGS sequence"/>
</dbReference>
<keyword evidence="3" id="KW-1185">Reference proteome</keyword>
<dbReference type="Gene3D" id="3.40.430.10">
    <property type="entry name" value="Dihydrofolate Reductase, subunit A"/>
    <property type="match status" value="1"/>
</dbReference>
<protein>
    <submittedName>
        <fullName evidence="2">Dihydrofolate reductase</fullName>
    </submittedName>
</protein>
<dbReference type="AlphaFoldDB" id="A0A2S6I8D2"/>
<dbReference type="GO" id="GO:0008703">
    <property type="term" value="F:5-amino-6-(5-phosphoribosylamino)uracil reductase activity"/>
    <property type="evidence" value="ECO:0007669"/>
    <property type="project" value="InterPro"/>
</dbReference>
<organism evidence="2 3">
    <name type="scientific">Neolewinella xylanilytica</name>
    <dbReference type="NCBI Taxonomy" id="1514080"/>
    <lineage>
        <taxon>Bacteria</taxon>
        <taxon>Pseudomonadati</taxon>
        <taxon>Bacteroidota</taxon>
        <taxon>Saprospiria</taxon>
        <taxon>Saprospirales</taxon>
        <taxon>Lewinellaceae</taxon>
        <taxon>Neolewinella</taxon>
    </lineage>
</organism>
<dbReference type="InterPro" id="IPR002734">
    <property type="entry name" value="RibDG_C"/>
</dbReference>
<reference evidence="2 3" key="1">
    <citation type="submission" date="2018-02" db="EMBL/GenBank/DDBJ databases">
        <title>Genomic Encyclopedia of Archaeal and Bacterial Type Strains, Phase II (KMG-II): from individual species to whole genera.</title>
        <authorList>
            <person name="Goeker M."/>
        </authorList>
    </citation>
    <scope>NUCLEOTIDE SEQUENCE [LARGE SCALE GENOMIC DNA]</scope>
    <source>
        <strain evidence="2 3">DSM 29526</strain>
    </source>
</reference>
<comment type="caution">
    <text evidence="2">The sequence shown here is derived from an EMBL/GenBank/DDBJ whole genome shotgun (WGS) entry which is preliminary data.</text>
</comment>
<evidence type="ECO:0000259" key="1">
    <source>
        <dbReference type="Pfam" id="PF01872"/>
    </source>
</evidence>
<gene>
    <name evidence="2" type="ORF">CLV84_0717</name>
</gene>
<proteinExistence type="predicted"/>
<dbReference type="InterPro" id="IPR050765">
    <property type="entry name" value="Riboflavin_Biosynth_HTPR"/>
</dbReference>
<dbReference type="Pfam" id="PF01872">
    <property type="entry name" value="RibD_C"/>
    <property type="match status" value="1"/>
</dbReference>
<dbReference type="InterPro" id="IPR024072">
    <property type="entry name" value="DHFR-like_dom_sf"/>
</dbReference>
<dbReference type="SUPFAM" id="SSF53597">
    <property type="entry name" value="Dihydrofolate reductase-like"/>
    <property type="match status" value="1"/>
</dbReference>
<name>A0A2S6I8D2_9BACT</name>
<evidence type="ECO:0000313" key="2">
    <source>
        <dbReference type="EMBL" id="PPK87766.1"/>
    </source>
</evidence>
<dbReference type="GO" id="GO:0009231">
    <property type="term" value="P:riboflavin biosynthetic process"/>
    <property type="evidence" value="ECO:0007669"/>
    <property type="project" value="InterPro"/>
</dbReference>
<sequence>MRKLILSMRISLDGFAAGPEGELGWMSPTTDAQWEALFDLLDHTDLLLLGGGMWAGYRDYWSSVLHGEGHSEYDRRYARYAERTQHLIFSATLRDAKWPGARIENGDAAARIRLLKEQSGRDMQIVGGAQFAATLIESGLVDEYRLEVNPVLLGSGKPLFPKLQQQRFLRRTDVLSLDNGVTVLTLVPAEGTPDH</sequence>
<dbReference type="PANTHER" id="PTHR38011:SF11">
    <property type="entry name" value="2,5-DIAMINO-6-RIBOSYLAMINO-4(3H)-PYRIMIDINONE 5'-PHOSPHATE REDUCTASE"/>
    <property type="match status" value="1"/>
</dbReference>
<evidence type="ECO:0000313" key="3">
    <source>
        <dbReference type="Proteomes" id="UP000237662"/>
    </source>
</evidence>
<dbReference type="EMBL" id="PTJC01000005">
    <property type="protein sequence ID" value="PPK87766.1"/>
    <property type="molecule type" value="Genomic_DNA"/>
</dbReference>